<dbReference type="AlphaFoldDB" id="A0AAV0D7W0"/>
<gene>
    <name evidence="1" type="ORF">CEPIT_LOCUS11936</name>
</gene>
<proteinExistence type="predicted"/>
<dbReference type="Proteomes" id="UP001152523">
    <property type="component" value="Unassembled WGS sequence"/>
</dbReference>
<comment type="caution">
    <text evidence="1">The sequence shown here is derived from an EMBL/GenBank/DDBJ whole genome shotgun (WGS) entry which is preliminary data.</text>
</comment>
<reference evidence="1" key="1">
    <citation type="submission" date="2022-07" db="EMBL/GenBank/DDBJ databases">
        <authorList>
            <person name="Macas J."/>
            <person name="Novak P."/>
            <person name="Neumann P."/>
        </authorList>
    </citation>
    <scope>NUCLEOTIDE SEQUENCE</scope>
</reference>
<accession>A0AAV0D7W0</accession>
<dbReference type="InterPro" id="IPR006553">
    <property type="entry name" value="Leu-rich_rpt_Cys-con_subtyp"/>
</dbReference>
<evidence type="ECO:0000313" key="2">
    <source>
        <dbReference type="Proteomes" id="UP001152523"/>
    </source>
</evidence>
<dbReference type="Pfam" id="PF13516">
    <property type="entry name" value="LRR_6"/>
    <property type="match status" value="6"/>
</dbReference>
<dbReference type="FunFam" id="3.80.10.10:FF:000277">
    <property type="entry name" value="Leucine-rich repeat family protein"/>
    <property type="match status" value="1"/>
</dbReference>
<keyword evidence="2" id="KW-1185">Reference proteome</keyword>
<dbReference type="InterPro" id="IPR001611">
    <property type="entry name" value="Leu-rich_rpt"/>
</dbReference>
<dbReference type="Gene3D" id="3.80.10.10">
    <property type="entry name" value="Ribonuclease Inhibitor"/>
    <property type="match status" value="3"/>
</dbReference>
<dbReference type="InterPro" id="IPR032675">
    <property type="entry name" value="LRR_dom_sf"/>
</dbReference>
<name>A0AAV0D7W0_9ASTE</name>
<dbReference type="SUPFAM" id="SSF52047">
    <property type="entry name" value="RNI-like"/>
    <property type="match status" value="1"/>
</dbReference>
<sequence length="361" mass="39775">MGGVCSRKRDQLVEDHNIHRGVPGHYCKSSSSKWLGSSSSRSSFNAKDGNRKCQSLMELCISTICEDIDKYNSFSMLPRDISQQIFDELVYSQSLNEVGLEAFRDCALQDVNLGEYPGLNDSWMDVIYSQGSSLLSVDLSASDVTDYGMAQLKDCKNLQELNFNYCDQISDRGLEHVCCLTSLTSLSLRRNNMVTAQGMSALSGLINLVKLDLERSPKIHGGLVYLRGLTKLESLNINCCNCITDSDIKSLTVLKNLKVLQVASNKVTDYGVTFLRALNKLTLLNMEGCPITAACLESLSALGSLLYLNLSRCHLTDDGCDKFSGIPSLKVLNLGFNGISDAIFIHLKGGFLLCCLYRQSM</sequence>
<evidence type="ECO:0000313" key="1">
    <source>
        <dbReference type="EMBL" id="CAH9092089.1"/>
    </source>
</evidence>
<organism evidence="1 2">
    <name type="scientific">Cuscuta epithymum</name>
    <dbReference type="NCBI Taxonomy" id="186058"/>
    <lineage>
        <taxon>Eukaryota</taxon>
        <taxon>Viridiplantae</taxon>
        <taxon>Streptophyta</taxon>
        <taxon>Embryophyta</taxon>
        <taxon>Tracheophyta</taxon>
        <taxon>Spermatophyta</taxon>
        <taxon>Magnoliopsida</taxon>
        <taxon>eudicotyledons</taxon>
        <taxon>Gunneridae</taxon>
        <taxon>Pentapetalae</taxon>
        <taxon>asterids</taxon>
        <taxon>lamiids</taxon>
        <taxon>Solanales</taxon>
        <taxon>Convolvulaceae</taxon>
        <taxon>Cuscuteae</taxon>
        <taxon>Cuscuta</taxon>
        <taxon>Cuscuta subgen. Cuscuta</taxon>
    </lineage>
</organism>
<dbReference type="InterPro" id="IPR051341">
    <property type="entry name" value="Zyg-11_UBL_adapter"/>
</dbReference>
<protein>
    <submittedName>
        <fullName evidence="1">Uncharacterized protein</fullName>
    </submittedName>
</protein>
<dbReference type="PANTHER" id="PTHR12904:SF30">
    <property type="entry name" value="REGULATORY SUBUNIT"/>
    <property type="match status" value="1"/>
</dbReference>
<dbReference type="EMBL" id="CAMAPF010000072">
    <property type="protein sequence ID" value="CAH9092089.1"/>
    <property type="molecule type" value="Genomic_DNA"/>
</dbReference>
<dbReference type="PANTHER" id="PTHR12904">
    <property type="match status" value="1"/>
</dbReference>
<dbReference type="SMART" id="SM00367">
    <property type="entry name" value="LRR_CC"/>
    <property type="match status" value="4"/>
</dbReference>